<keyword evidence="7 9" id="KW-1133">Transmembrane helix</keyword>
<dbReference type="EMBL" id="WUMU01000013">
    <property type="protein sequence ID" value="MXN18564.1"/>
    <property type="molecule type" value="Genomic_DNA"/>
</dbReference>
<dbReference type="CDD" id="cd06261">
    <property type="entry name" value="TM_PBP2"/>
    <property type="match status" value="1"/>
</dbReference>
<evidence type="ECO:0000259" key="10">
    <source>
        <dbReference type="PROSITE" id="PS50928"/>
    </source>
</evidence>
<name>A0A6L7G2H5_9RHOB</name>
<keyword evidence="4" id="KW-1003">Cell membrane</keyword>
<evidence type="ECO:0000256" key="9">
    <source>
        <dbReference type="RuleBase" id="RU363032"/>
    </source>
</evidence>
<comment type="similarity">
    <text evidence="2">Belongs to the binding-protein-dependent transport system permease family. HisMQ subfamily.</text>
</comment>
<feature type="transmembrane region" description="Helical" evidence="9">
    <location>
        <begin position="192"/>
        <end position="214"/>
    </location>
</feature>
<feature type="transmembrane region" description="Helical" evidence="9">
    <location>
        <begin position="147"/>
        <end position="172"/>
    </location>
</feature>
<feature type="transmembrane region" description="Helical" evidence="9">
    <location>
        <begin position="44"/>
        <end position="71"/>
    </location>
</feature>
<dbReference type="Pfam" id="PF00528">
    <property type="entry name" value="BPD_transp_1"/>
    <property type="match status" value="1"/>
</dbReference>
<keyword evidence="3 9" id="KW-0813">Transport</keyword>
<dbReference type="InterPro" id="IPR000515">
    <property type="entry name" value="MetI-like"/>
</dbReference>
<evidence type="ECO:0000256" key="7">
    <source>
        <dbReference type="ARBA" id="ARBA00022989"/>
    </source>
</evidence>
<gene>
    <name evidence="11" type="ORF">GR170_12010</name>
</gene>
<evidence type="ECO:0000256" key="4">
    <source>
        <dbReference type="ARBA" id="ARBA00022475"/>
    </source>
</evidence>
<dbReference type="RefSeq" id="WP_160894693.1">
    <property type="nucleotide sequence ID" value="NZ_WUMU01000013.1"/>
</dbReference>
<keyword evidence="5" id="KW-0997">Cell inner membrane</keyword>
<dbReference type="Proteomes" id="UP000477911">
    <property type="component" value="Unassembled WGS sequence"/>
</dbReference>
<evidence type="ECO:0000313" key="12">
    <source>
        <dbReference type="Proteomes" id="UP000477911"/>
    </source>
</evidence>
<evidence type="ECO:0000256" key="8">
    <source>
        <dbReference type="ARBA" id="ARBA00023136"/>
    </source>
</evidence>
<feature type="transmembrane region" description="Helical" evidence="9">
    <location>
        <begin position="6"/>
        <end position="32"/>
    </location>
</feature>
<keyword evidence="8 9" id="KW-0472">Membrane</keyword>
<evidence type="ECO:0000256" key="2">
    <source>
        <dbReference type="ARBA" id="ARBA00010072"/>
    </source>
</evidence>
<dbReference type="InterPro" id="IPR010065">
    <property type="entry name" value="AA_ABC_transptr_permease_3TM"/>
</dbReference>
<feature type="domain" description="ABC transmembrane type-1" evidence="10">
    <location>
        <begin position="13"/>
        <end position="213"/>
    </location>
</feature>
<comment type="caution">
    <text evidence="11">The sequence shown here is derived from an EMBL/GenBank/DDBJ whole genome shotgun (WGS) entry which is preliminary data.</text>
</comment>
<comment type="subcellular location">
    <subcellularLocation>
        <location evidence="1">Cell inner membrane</location>
        <topology evidence="1">Multi-pass membrane protein</topology>
    </subcellularLocation>
    <subcellularLocation>
        <location evidence="9">Cell membrane</location>
        <topology evidence="9">Multi-pass membrane protein</topology>
    </subcellularLocation>
</comment>
<dbReference type="NCBIfam" id="TIGR01726">
    <property type="entry name" value="HEQRo_perm_3TM"/>
    <property type="match status" value="1"/>
</dbReference>
<protein>
    <submittedName>
        <fullName evidence="11">ABC transporter permease subunit</fullName>
    </submittedName>
</protein>
<evidence type="ECO:0000256" key="6">
    <source>
        <dbReference type="ARBA" id="ARBA00022692"/>
    </source>
</evidence>
<evidence type="ECO:0000256" key="1">
    <source>
        <dbReference type="ARBA" id="ARBA00004429"/>
    </source>
</evidence>
<keyword evidence="12" id="KW-1185">Reference proteome</keyword>
<feature type="transmembrane region" description="Helical" evidence="9">
    <location>
        <begin position="91"/>
        <end position="109"/>
    </location>
</feature>
<dbReference type="InterPro" id="IPR035906">
    <property type="entry name" value="MetI-like_sf"/>
</dbReference>
<sequence>MVVQFASTILAAAGLTLLLAIGALVLASALGLALAGARLSGRRWLAGLAVAFTFVIRGIPDLVMMLLAFYSLPALINQLLERAGIDLYVDFSPFAAGTVTLGILFSAYMSETFRSALGNIPAGQIEAAQALGLHPLRIFLRITLPQMALLALPGFTNNWLVLVKATALVSLIGLQDVMFRAKAAAEATGQPFTYYLVAAGFYLLVTLGSTWALARLGRRLDPARTGARA</sequence>
<evidence type="ECO:0000313" key="11">
    <source>
        <dbReference type="EMBL" id="MXN18564.1"/>
    </source>
</evidence>
<dbReference type="SUPFAM" id="SSF161098">
    <property type="entry name" value="MetI-like"/>
    <property type="match status" value="1"/>
</dbReference>
<accession>A0A6L7G2H5</accession>
<dbReference type="PANTHER" id="PTHR30133">
    <property type="entry name" value="CATIONIC AMINO ACID TRANSPORTER, MEMBRANE COMPONENT"/>
    <property type="match status" value="1"/>
</dbReference>
<proteinExistence type="inferred from homology"/>
<dbReference type="Gene3D" id="1.10.3720.10">
    <property type="entry name" value="MetI-like"/>
    <property type="match status" value="1"/>
</dbReference>
<reference evidence="11 12" key="1">
    <citation type="submission" date="2019-12" db="EMBL/GenBank/DDBJ databases">
        <authorList>
            <person name="Li M."/>
        </authorList>
    </citation>
    <scope>NUCLEOTIDE SEQUENCE [LARGE SCALE GENOMIC DNA]</scope>
    <source>
        <strain evidence="11 12">GBMRC 2024</strain>
    </source>
</reference>
<dbReference type="GO" id="GO:0022857">
    <property type="term" value="F:transmembrane transporter activity"/>
    <property type="evidence" value="ECO:0007669"/>
    <property type="project" value="InterPro"/>
</dbReference>
<dbReference type="PROSITE" id="PS50928">
    <property type="entry name" value="ABC_TM1"/>
    <property type="match status" value="1"/>
</dbReference>
<evidence type="ECO:0000256" key="3">
    <source>
        <dbReference type="ARBA" id="ARBA00022448"/>
    </source>
</evidence>
<dbReference type="InterPro" id="IPR051613">
    <property type="entry name" value="ABC_transp_permease_HisMQ"/>
</dbReference>
<evidence type="ECO:0000256" key="5">
    <source>
        <dbReference type="ARBA" id="ARBA00022519"/>
    </source>
</evidence>
<dbReference type="GO" id="GO:0043190">
    <property type="term" value="C:ATP-binding cassette (ABC) transporter complex"/>
    <property type="evidence" value="ECO:0007669"/>
    <property type="project" value="InterPro"/>
</dbReference>
<dbReference type="AlphaFoldDB" id="A0A6L7G2H5"/>
<keyword evidence="6 9" id="KW-0812">Transmembrane</keyword>
<organism evidence="11 12">
    <name type="scientific">Pseudooceanicola albus</name>
    <dbReference type="NCBI Taxonomy" id="2692189"/>
    <lineage>
        <taxon>Bacteria</taxon>
        <taxon>Pseudomonadati</taxon>
        <taxon>Pseudomonadota</taxon>
        <taxon>Alphaproteobacteria</taxon>
        <taxon>Rhodobacterales</taxon>
        <taxon>Paracoccaceae</taxon>
        <taxon>Pseudooceanicola</taxon>
    </lineage>
</organism>